<organism evidence="2 3">
    <name type="scientific">Oculimacula yallundae</name>
    <dbReference type="NCBI Taxonomy" id="86028"/>
    <lineage>
        <taxon>Eukaryota</taxon>
        <taxon>Fungi</taxon>
        <taxon>Dikarya</taxon>
        <taxon>Ascomycota</taxon>
        <taxon>Pezizomycotina</taxon>
        <taxon>Leotiomycetes</taxon>
        <taxon>Helotiales</taxon>
        <taxon>Ploettnerulaceae</taxon>
        <taxon>Oculimacula</taxon>
    </lineage>
</organism>
<evidence type="ECO:0000313" key="2">
    <source>
        <dbReference type="EMBL" id="KAL2069512.1"/>
    </source>
</evidence>
<feature type="compositionally biased region" description="Polar residues" evidence="1">
    <location>
        <begin position="110"/>
        <end position="119"/>
    </location>
</feature>
<evidence type="ECO:0000256" key="1">
    <source>
        <dbReference type="SAM" id="MobiDB-lite"/>
    </source>
</evidence>
<feature type="compositionally biased region" description="Polar residues" evidence="1">
    <location>
        <begin position="23"/>
        <end position="38"/>
    </location>
</feature>
<sequence>MQDYECGLSEPFDTIIVDATPSLPRTGNRTNSRISQIQKMPRARRTFFTPKKRKRIPNDETETEVSSSGETEQKDTAGSKKRKENAATHEDSKINAAKSQQLTVPKINGMRNTTASTSVSLPEEIISRAKLPPMGQFRLGSRSASGETLRSIHRKENSGITETSISTDELSLQRDLSLNTLTSHPPPNWFYGGVPRCNSQWVICIRPRQPTYYHPSWSAAERKEADTKTMEFMKWGEETIERDKEARVYSVREKEIGTADTCHWVCKVTSNSVFWWQCHWYRGRQSWVVNAALDGYDEYLGDGAFDRLVREKKIEAWSGYPIRKKKKHEPWSGFPIADEKLDVELHEYSLYTEQLHKEAYQGWEH</sequence>
<feature type="compositionally biased region" description="Basic and acidic residues" evidence="1">
    <location>
        <begin position="71"/>
        <end position="93"/>
    </location>
</feature>
<dbReference type="Proteomes" id="UP001595075">
    <property type="component" value="Unassembled WGS sequence"/>
</dbReference>
<comment type="caution">
    <text evidence="2">The sequence shown here is derived from an EMBL/GenBank/DDBJ whole genome shotgun (WGS) entry which is preliminary data.</text>
</comment>
<evidence type="ECO:0000313" key="3">
    <source>
        <dbReference type="Proteomes" id="UP001595075"/>
    </source>
</evidence>
<accession>A0ABR4CJ43</accession>
<reference evidence="2 3" key="1">
    <citation type="journal article" date="2024" name="Commun. Biol.">
        <title>Comparative genomic analysis of thermophilic fungi reveals convergent evolutionary adaptations and gene losses.</title>
        <authorList>
            <person name="Steindorff A.S."/>
            <person name="Aguilar-Pontes M.V."/>
            <person name="Robinson A.J."/>
            <person name="Andreopoulos B."/>
            <person name="LaButti K."/>
            <person name="Kuo A."/>
            <person name="Mondo S."/>
            <person name="Riley R."/>
            <person name="Otillar R."/>
            <person name="Haridas S."/>
            <person name="Lipzen A."/>
            <person name="Grimwood J."/>
            <person name="Schmutz J."/>
            <person name="Clum A."/>
            <person name="Reid I.D."/>
            <person name="Moisan M.C."/>
            <person name="Butler G."/>
            <person name="Nguyen T.T.M."/>
            <person name="Dewar K."/>
            <person name="Conant G."/>
            <person name="Drula E."/>
            <person name="Henrissat B."/>
            <person name="Hansel C."/>
            <person name="Singer S."/>
            <person name="Hutchinson M.I."/>
            <person name="de Vries R.P."/>
            <person name="Natvig D.O."/>
            <person name="Powell A.J."/>
            <person name="Tsang A."/>
            <person name="Grigoriev I.V."/>
        </authorList>
    </citation>
    <scope>NUCLEOTIDE SEQUENCE [LARGE SCALE GENOMIC DNA]</scope>
    <source>
        <strain evidence="2 3">CBS 494.80</strain>
    </source>
</reference>
<feature type="compositionally biased region" description="Basic residues" evidence="1">
    <location>
        <begin position="41"/>
        <end position="55"/>
    </location>
</feature>
<proteinExistence type="predicted"/>
<name>A0ABR4CJ43_9HELO</name>
<feature type="region of interest" description="Disordered" evidence="1">
    <location>
        <begin position="19"/>
        <end position="119"/>
    </location>
</feature>
<gene>
    <name evidence="2" type="ORF">VTL71DRAFT_14191</name>
</gene>
<protein>
    <submittedName>
        <fullName evidence="2">Uncharacterized protein</fullName>
    </submittedName>
</protein>
<dbReference type="EMBL" id="JAZHXI010000007">
    <property type="protein sequence ID" value="KAL2069512.1"/>
    <property type="molecule type" value="Genomic_DNA"/>
</dbReference>
<keyword evidence="3" id="KW-1185">Reference proteome</keyword>